<feature type="transmembrane region" description="Helical" evidence="7">
    <location>
        <begin position="55"/>
        <end position="75"/>
    </location>
</feature>
<dbReference type="CDD" id="cd03224">
    <property type="entry name" value="ABC_TM1139_LivF_branched"/>
    <property type="match status" value="1"/>
</dbReference>
<evidence type="ECO:0000256" key="3">
    <source>
        <dbReference type="ARBA" id="ARBA00022741"/>
    </source>
</evidence>
<dbReference type="InterPro" id="IPR011701">
    <property type="entry name" value="MFS"/>
</dbReference>
<dbReference type="EMBL" id="CAEZSO010000002">
    <property type="protein sequence ID" value="CAB4534213.1"/>
    <property type="molecule type" value="Genomic_DNA"/>
</dbReference>
<feature type="transmembrane region" description="Helical" evidence="7">
    <location>
        <begin position="400"/>
        <end position="420"/>
    </location>
</feature>
<evidence type="ECO:0000256" key="5">
    <source>
        <dbReference type="ARBA" id="ARBA00022970"/>
    </source>
</evidence>
<dbReference type="SMART" id="SM00382">
    <property type="entry name" value="AAA"/>
    <property type="match status" value="1"/>
</dbReference>
<dbReference type="InterPro" id="IPR027417">
    <property type="entry name" value="P-loop_NTPase"/>
</dbReference>
<dbReference type="InterPro" id="IPR036259">
    <property type="entry name" value="MFS_trans_sf"/>
</dbReference>
<evidence type="ECO:0000313" key="9">
    <source>
        <dbReference type="EMBL" id="CAB4534213.1"/>
    </source>
</evidence>
<keyword evidence="7" id="KW-0472">Membrane</keyword>
<feature type="transmembrane region" description="Helical" evidence="7">
    <location>
        <begin position="340"/>
        <end position="360"/>
    </location>
</feature>
<dbReference type="GO" id="GO:0005524">
    <property type="term" value="F:ATP binding"/>
    <property type="evidence" value="ECO:0007669"/>
    <property type="project" value="UniProtKB-KW"/>
</dbReference>
<dbReference type="Pfam" id="PF00005">
    <property type="entry name" value="ABC_tran"/>
    <property type="match status" value="1"/>
</dbReference>
<proteinExistence type="inferred from homology"/>
<feature type="domain" description="ABC transporter" evidence="8">
    <location>
        <begin position="488"/>
        <end position="721"/>
    </location>
</feature>
<keyword evidence="7" id="KW-0812">Transmembrane</keyword>
<dbReference type="InterPro" id="IPR003593">
    <property type="entry name" value="AAA+_ATPase"/>
</dbReference>
<dbReference type="InterPro" id="IPR003439">
    <property type="entry name" value="ABC_transporter-like_ATP-bd"/>
</dbReference>
<keyword evidence="4" id="KW-0067">ATP-binding</keyword>
<dbReference type="GO" id="GO:0015807">
    <property type="term" value="P:L-amino acid transport"/>
    <property type="evidence" value="ECO:0007669"/>
    <property type="project" value="TreeGrafter"/>
</dbReference>
<dbReference type="AlphaFoldDB" id="A0A6J6B7C8"/>
<dbReference type="PROSITE" id="PS50893">
    <property type="entry name" value="ABC_TRANSPORTER_2"/>
    <property type="match status" value="1"/>
</dbReference>
<organism evidence="9">
    <name type="scientific">freshwater metagenome</name>
    <dbReference type="NCBI Taxonomy" id="449393"/>
    <lineage>
        <taxon>unclassified sequences</taxon>
        <taxon>metagenomes</taxon>
        <taxon>ecological metagenomes</taxon>
    </lineage>
</organism>
<name>A0A6J6B7C8_9ZZZZ</name>
<keyword evidence="3" id="KW-0547">Nucleotide-binding</keyword>
<evidence type="ECO:0000256" key="1">
    <source>
        <dbReference type="ARBA" id="ARBA00005417"/>
    </source>
</evidence>
<evidence type="ECO:0000256" key="4">
    <source>
        <dbReference type="ARBA" id="ARBA00022840"/>
    </source>
</evidence>
<feature type="region of interest" description="Disordered" evidence="6">
    <location>
        <begin position="720"/>
        <end position="741"/>
    </location>
</feature>
<gene>
    <name evidence="9" type="ORF">UFOPK1446_00020</name>
</gene>
<dbReference type="GO" id="GO:0016887">
    <property type="term" value="F:ATP hydrolysis activity"/>
    <property type="evidence" value="ECO:0007669"/>
    <property type="project" value="InterPro"/>
</dbReference>
<dbReference type="InterPro" id="IPR017871">
    <property type="entry name" value="ABC_transporter-like_CS"/>
</dbReference>
<feature type="transmembrane region" description="Helical" evidence="7">
    <location>
        <begin position="210"/>
        <end position="229"/>
    </location>
</feature>
<feature type="transmembrane region" description="Helical" evidence="7">
    <location>
        <begin position="118"/>
        <end position="135"/>
    </location>
</feature>
<dbReference type="SUPFAM" id="SSF103473">
    <property type="entry name" value="MFS general substrate transporter"/>
    <property type="match status" value="1"/>
</dbReference>
<dbReference type="Gene3D" id="3.40.50.300">
    <property type="entry name" value="P-loop containing nucleotide triphosphate hydrolases"/>
    <property type="match status" value="1"/>
</dbReference>
<evidence type="ECO:0000256" key="6">
    <source>
        <dbReference type="SAM" id="MobiDB-lite"/>
    </source>
</evidence>
<feature type="transmembrane region" description="Helical" evidence="7">
    <location>
        <begin position="308"/>
        <end position="328"/>
    </location>
</feature>
<dbReference type="PANTHER" id="PTHR43820">
    <property type="entry name" value="HIGH-AFFINITY BRANCHED-CHAIN AMINO ACID TRANSPORT ATP-BINDING PROTEIN LIVF"/>
    <property type="match status" value="1"/>
</dbReference>
<keyword evidence="5" id="KW-0029">Amino-acid transport</keyword>
<feature type="transmembrane region" description="Helical" evidence="7">
    <location>
        <begin position="183"/>
        <end position="204"/>
    </location>
</feature>
<dbReference type="PANTHER" id="PTHR43820:SF4">
    <property type="entry name" value="HIGH-AFFINITY BRANCHED-CHAIN AMINO ACID TRANSPORT ATP-BINDING PROTEIN LIVF"/>
    <property type="match status" value="1"/>
</dbReference>
<dbReference type="InterPro" id="IPR052156">
    <property type="entry name" value="BCAA_Transport_ATP-bd_LivF"/>
</dbReference>
<dbReference type="Gene3D" id="1.20.1250.20">
    <property type="entry name" value="MFS general substrate transporter like domains"/>
    <property type="match status" value="1"/>
</dbReference>
<feature type="transmembrane region" description="Helical" evidence="7">
    <location>
        <begin position="141"/>
        <end position="162"/>
    </location>
</feature>
<evidence type="ECO:0000256" key="2">
    <source>
        <dbReference type="ARBA" id="ARBA00022448"/>
    </source>
</evidence>
<evidence type="ECO:0000259" key="8">
    <source>
        <dbReference type="PROSITE" id="PS50893"/>
    </source>
</evidence>
<sequence>MSRSLPTSPTDVGVEEIPTLEASVRDAARTAVGISGDITIPKWKVAVPSSARRRVLGLSLVNASVALPLTTLLLLSPEIARDNNWTTTTVGGTIIAAAILAGLVGAPLSDRVPFNRRTAASVIFAVNSAVFALLMNLIPAFGWFLLVALARGVLFGLGAPIWRTLAFDSTVPEARARAIARTHMGTLIGSALGGACAWIAIAGIDIGAGQALLLSGILAVVLSLGSLLLTETKIGGAEPDRLRRAMGQVDDPVAGLRPSWSESTLRVRSIPTVKFALTSYVAIGWCAGAALIVPVIRLAQARELKEGTAALVITIASAVAFLTLYLVARGLEKSVRRSPEALAAVIPLGLIIGFAGLLLIGLVRPVISPQLALATIGGFLAWVALDITMLSVIQPEDRPTAVGISLFSTIGGSLLALLVISALSSLIGGSAAYAVAFAVASLPMILFWRRSKKLIRAVGPDLDARLGVDDETQDFDEAVAESGAVPVLSARNIDFAYGSVQVLFDVSMRINEGEMVALLGPNGVGKTTLLRVLSGLESPQAGVIRLAGDNVTDINASKRVALGLSQIVGGNAVFGSMTVYENLMMYGFSLGRDRASIKEGIEEAFQVFPKIADRRNQLGSTLSGGEQQMLGLSKALITKPKILVVDEFSLGLAPIVVGELLEMVRQLNARGTAILVVEQSVNVALNLVDRCYFMEKGEIVYEGNAKDLLAQPELVQALSLGGHPNTAESDPVTLAKSGSPA</sequence>
<protein>
    <submittedName>
        <fullName evidence="9">Unannotated protein</fullName>
    </submittedName>
</protein>
<reference evidence="9" key="1">
    <citation type="submission" date="2020-05" db="EMBL/GenBank/DDBJ databases">
        <authorList>
            <person name="Chiriac C."/>
            <person name="Salcher M."/>
            <person name="Ghai R."/>
            <person name="Kavagutti S V."/>
        </authorList>
    </citation>
    <scope>NUCLEOTIDE SEQUENCE</scope>
</reference>
<feature type="transmembrane region" description="Helical" evidence="7">
    <location>
        <begin position="87"/>
        <end position="106"/>
    </location>
</feature>
<dbReference type="SUPFAM" id="SSF52540">
    <property type="entry name" value="P-loop containing nucleoside triphosphate hydrolases"/>
    <property type="match status" value="1"/>
</dbReference>
<feature type="transmembrane region" description="Helical" evidence="7">
    <location>
        <begin position="426"/>
        <end position="448"/>
    </location>
</feature>
<dbReference type="PROSITE" id="PS00211">
    <property type="entry name" value="ABC_TRANSPORTER_1"/>
    <property type="match status" value="1"/>
</dbReference>
<feature type="transmembrane region" description="Helical" evidence="7">
    <location>
        <begin position="372"/>
        <end position="393"/>
    </location>
</feature>
<keyword evidence="2" id="KW-0813">Transport</keyword>
<dbReference type="Pfam" id="PF07690">
    <property type="entry name" value="MFS_1"/>
    <property type="match status" value="1"/>
</dbReference>
<dbReference type="GO" id="GO:0015658">
    <property type="term" value="F:branched-chain amino acid transmembrane transporter activity"/>
    <property type="evidence" value="ECO:0007669"/>
    <property type="project" value="TreeGrafter"/>
</dbReference>
<feature type="transmembrane region" description="Helical" evidence="7">
    <location>
        <begin position="275"/>
        <end position="296"/>
    </location>
</feature>
<comment type="similarity">
    <text evidence="1">Belongs to the ABC transporter superfamily.</text>
</comment>
<evidence type="ECO:0000256" key="7">
    <source>
        <dbReference type="SAM" id="Phobius"/>
    </source>
</evidence>
<accession>A0A6J6B7C8</accession>
<keyword evidence="7" id="KW-1133">Transmembrane helix</keyword>